<reference evidence="15 16" key="1">
    <citation type="journal article" date="2018" name="Evol. Lett.">
        <title>Horizontal gene cluster transfer increased hallucinogenic mushroom diversity.</title>
        <authorList>
            <person name="Reynolds H.T."/>
            <person name="Vijayakumar V."/>
            <person name="Gluck-Thaler E."/>
            <person name="Korotkin H.B."/>
            <person name="Matheny P.B."/>
            <person name="Slot J.C."/>
        </authorList>
    </citation>
    <scope>NUCLEOTIDE SEQUENCE [LARGE SCALE GENOMIC DNA]</scope>
    <source>
        <strain evidence="15 16">2629</strain>
    </source>
</reference>
<keyword evidence="4" id="KW-0547">Nucleotide-binding</keyword>
<dbReference type="Pfam" id="PF00271">
    <property type="entry name" value="Helicase_C"/>
    <property type="match status" value="1"/>
</dbReference>
<dbReference type="InterPro" id="IPR016024">
    <property type="entry name" value="ARM-type_fold"/>
</dbReference>
<feature type="region of interest" description="Disordered" evidence="12">
    <location>
        <begin position="190"/>
        <end position="337"/>
    </location>
</feature>
<evidence type="ECO:0000256" key="8">
    <source>
        <dbReference type="ARBA" id="ARBA00023125"/>
    </source>
</evidence>
<evidence type="ECO:0000256" key="5">
    <source>
        <dbReference type="ARBA" id="ARBA00022801"/>
    </source>
</evidence>
<comment type="subcellular location">
    <subcellularLocation>
        <location evidence="1">Nucleus</location>
    </subcellularLocation>
</comment>
<dbReference type="PROSITE" id="PS51194">
    <property type="entry name" value="HELICASE_CTER"/>
    <property type="match status" value="1"/>
</dbReference>
<dbReference type="PANTHER" id="PTHR36498">
    <property type="entry name" value="TATA-BINDING PROTEIN-ASSOCIATED FACTOR 172"/>
    <property type="match status" value="1"/>
</dbReference>
<dbReference type="Pfam" id="PF00176">
    <property type="entry name" value="SNF2-rel_dom"/>
    <property type="match status" value="1"/>
</dbReference>
<dbReference type="InterPro" id="IPR011989">
    <property type="entry name" value="ARM-like"/>
</dbReference>
<evidence type="ECO:0000259" key="14">
    <source>
        <dbReference type="PROSITE" id="PS51194"/>
    </source>
</evidence>
<feature type="compositionally biased region" description="Basic and acidic residues" evidence="12">
    <location>
        <begin position="228"/>
        <end position="237"/>
    </location>
</feature>
<keyword evidence="7" id="KW-0067">ATP-binding</keyword>
<evidence type="ECO:0000256" key="2">
    <source>
        <dbReference type="ARBA" id="ARBA00007025"/>
    </source>
</evidence>
<feature type="domain" description="Helicase C-terminal" evidence="14">
    <location>
        <begin position="1732"/>
        <end position="1881"/>
    </location>
</feature>
<proteinExistence type="inferred from homology"/>
<comment type="caution">
    <text evidence="15">The sequence shown here is derived from an EMBL/GenBank/DDBJ whole genome shotgun (WGS) entry which is preliminary data.</text>
</comment>
<gene>
    <name evidence="15" type="ORF">CVT24_010558</name>
</gene>
<dbReference type="FunCoup" id="A0A409YYK1">
    <property type="interactions" value="761"/>
</dbReference>
<organism evidence="15 16">
    <name type="scientific">Panaeolus cyanescens</name>
    <dbReference type="NCBI Taxonomy" id="181874"/>
    <lineage>
        <taxon>Eukaryota</taxon>
        <taxon>Fungi</taxon>
        <taxon>Dikarya</taxon>
        <taxon>Basidiomycota</taxon>
        <taxon>Agaricomycotina</taxon>
        <taxon>Agaricomycetes</taxon>
        <taxon>Agaricomycetidae</taxon>
        <taxon>Agaricales</taxon>
        <taxon>Agaricineae</taxon>
        <taxon>Galeropsidaceae</taxon>
        <taxon>Panaeolus</taxon>
    </lineage>
</organism>
<dbReference type="GO" id="GO:0005524">
    <property type="term" value="F:ATP binding"/>
    <property type="evidence" value="ECO:0007669"/>
    <property type="project" value="UniProtKB-KW"/>
</dbReference>
<dbReference type="SUPFAM" id="SSF52540">
    <property type="entry name" value="P-loop containing nucleoside triphosphate hydrolases"/>
    <property type="match status" value="2"/>
</dbReference>
<dbReference type="Gene3D" id="3.40.50.10810">
    <property type="entry name" value="Tandem AAA-ATPase domain"/>
    <property type="match status" value="1"/>
</dbReference>
<sequence length="1948" mass="214406">MSSRLDRLLLLLDTGSNASVRNTAAKQLAQLAVKSVISDVTFIEDDLKTGAIRQQIPTTDNTAWAELFVQIIPFLHSKSFESRNAASTALSQIFSLVPVWHPSTLKSEDSSVQPSGSPPDFPKFSVEELINQGNLLLASSGKEFVKPAGILSTAQEVKKARKEAMGRLGLGFLDNVEDDMDLEKEFAAEMDVDMNGTTTTSTTTPQPISDTPASPMEICPPEGSLKVEPSEPPRLRAESSLSSPTTPVPPPLMPTIDDSTLSAREKNRLKRKRKAGNSAFVAPPPPQTAGSRYGAAPAGNKARLVGPDDNGATGSRLSSPAPNTGSEKVVIDPSKGGAISPKSAKLSRALDVGSGVWIWDGVAKIFEVDLFNASWEVRHGAAMGLRELLKLQGKCGGMRDGLSKEENELAHEKWCNALAAQLLCIFVMDRFSDFVSDQASDISIIFFLPEANRTLGRRARQRNSVSDTCFLAPPHAPQEFKSAKVSTCDAEKTHVWEVRHAGLLGIKYEVAVRKDLFDELSESDEPDQQSRGRGILSGVVDAAILGLGDRDDDVKSVAASCLLPIAESIVNQLSECLDRVLIVLWQCLSDMKDDLSSSVGVVMDLLGKLVTYDQVIRLLAKDSVALPLSTLAQTLFPFFRHTIANVRLAVVNTLNSFMIVAELPTDWVTTPFLSLLFQNLISEERDDIRDASLSAWHTALSILSQSNGRLENVVTQQLILDWYAMTMTPLGTCIDTSAFYRPSVAQTNTGPIERHNVDKNMLSQDLSLITLEVTLKARIAASTALAYLMAFWSKQDGALDTIFRPILVHYIDSSSMLQQVLAAIIAEEWAHKEAERASGDEQSELAKDITQKTLKWLQGATPAAYHEMTFALTRIHAECIALLQMFASDCKLPISAIPFLGNEIDISGTRPGCFSLATAQKAVGEIYTRLKDSLGRTKKKELAVIAEKRNQLLISIDRYGEIKVQHDTRVSASFAAAFVAFKTAPDKVSPVVKGIMNGIKSEENVDLQNRSAAAVASFIEFCLQNKISQPPDKIVKNLCTFLCQDTDQTPAFSFTNTIVEGILSFQNTKTPPGKPVKEIAGLLDKAHLEKGEENKKSHLTRRGAARAFQELSLKFETRLLDVIPTMWQSMVGGLLGAFQAGSSADADISIEKQHGQDVIDSLSVLDAVVPTLHENLWFKLEDIFPHLQLALQSRFAVIRQCAARTFATICDVMTPTAMRYVIEKIIPLLQDPLSLTNRQGATELIYNIVNRLDIKALPYIIFMVVPVLGRMSDANDAIRSTATNTFASLIKMVPLEVSVVDAARKISPDIFSKAGLPDPPGFSDEMLQKRQEEREFLGQLLDGSKVEQYTLPVTIKAELRKYQQEGVNWLAFLAKYQLHGILCDDMGLGKTLQSICILASKHYERAEKHRSTKSADTVHLPSLIVCPPTLTGHWYYEIQKYTDTLRPVLYTGNSRERARLLSKLQSYDVVITSYEVVRNDIGNLESHQWLYCILDEGHVIKNAKTKLTKAVKSIQAQHRLILSGTPIQNNVLELWSLFDFLMPGFLGTESSFNERFGKPILANRDGKAKNGEAAALALEALHKQVLPFLLRRLKEDVLDDLPPKIIQDYYCELSELQKYLYDDFSKSKAVASAETAVKTTGGTSAEPAQQHVFQSLQYLRKLCNHPMLVIKNPETAESALKAINDSSSSSNLREIQHAPKLLALKQLLTDCGIGYAPGANESHKVDNDAMGDNNSAFSQHRVLIFCQMKQMLDIIETDLFKAHMPSVTYMRLDGGTDANKRHAIVQTFNADPSIDCLLLTTHVGGLGLTLTGADTVIFVEHDWNPMKDLQAMDRAHRIGQKKVVNVYRLITKGTLEEKIMGLQRFKLNIANSVVTQQNSGLASMDTDLVLDLFRRTNEEEDALAAAKAKAKSQSGTVSQKNVLQGLEELPPEDEYEGLDLSSFMGSLA</sequence>
<dbReference type="InterPro" id="IPR027417">
    <property type="entry name" value="P-loop_NTPase"/>
</dbReference>
<dbReference type="Gene3D" id="3.40.50.300">
    <property type="entry name" value="P-loop containing nucleotide triphosphate hydrolases"/>
    <property type="match status" value="1"/>
</dbReference>
<feature type="domain" description="Helicase ATP-binding" evidence="13">
    <location>
        <begin position="1371"/>
        <end position="1544"/>
    </location>
</feature>
<evidence type="ECO:0000256" key="3">
    <source>
        <dbReference type="ARBA" id="ARBA00022737"/>
    </source>
</evidence>
<dbReference type="InterPro" id="IPR044972">
    <property type="entry name" value="Mot1"/>
</dbReference>
<dbReference type="GO" id="GO:0005634">
    <property type="term" value="C:nucleus"/>
    <property type="evidence" value="ECO:0007669"/>
    <property type="project" value="UniProtKB-SubCell"/>
</dbReference>
<dbReference type="OrthoDB" id="10252227at2759"/>
<dbReference type="GO" id="GO:0003677">
    <property type="term" value="F:DNA binding"/>
    <property type="evidence" value="ECO:0007669"/>
    <property type="project" value="UniProtKB-KW"/>
</dbReference>
<dbReference type="GO" id="GO:0004386">
    <property type="term" value="F:helicase activity"/>
    <property type="evidence" value="ECO:0007669"/>
    <property type="project" value="UniProtKB-KW"/>
</dbReference>
<dbReference type="CDD" id="cd17999">
    <property type="entry name" value="DEXHc_Mot1"/>
    <property type="match status" value="1"/>
</dbReference>
<feature type="region of interest" description="Disordered" evidence="12">
    <location>
        <begin position="1905"/>
        <end position="1948"/>
    </location>
</feature>
<dbReference type="PROSITE" id="PS51192">
    <property type="entry name" value="HELICASE_ATP_BIND_1"/>
    <property type="match status" value="1"/>
</dbReference>
<dbReference type="InParanoid" id="A0A409YYK1"/>
<dbReference type="InterPro" id="IPR014001">
    <property type="entry name" value="Helicase_ATP-bd"/>
</dbReference>
<dbReference type="InterPro" id="IPR001650">
    <property type="entry name" value="Helicase_C-like"/>
</dbReference>
<accession>A0A409YYK1</accession>
<dbReference type="SMART" id="SM00487">
    <property type="entry name" value="DEXDc"/>
    <property type="match status" value="1"/>
</dbReference>
<keyword evidence="9" id="KW-0539">Nucleus</keyword>
<evidence type="ECO:0000256" key="9">
    <source>
        <dbReference type="ARBA" id="ARBA00023242"/>
    </source>
</evidence>
<evidence type="ECO:0000256" key="6">
    <source>
        <dbReference type="ARBA" id="ARBA00022806"/>
    </source>
</evidence>
<evidence type="ECO:0000256" key="11">
    <source>
        <dbReference type="ARBA" id="ARBA00081329"/>
    </source>
</evidence>
<dbReference type="PANTHER" id="PTHR36498:SF1">
    <property type="entry name" value="TATA-BINDING PROTEIN-ASSOCIATED FACTOR 172"/>
    <property type="match status" value="1"/>
</dbReference>
<dbReference type="FunFam" id="3.40.50.10810:FF:000009">
    <property type="entry name" value="B-TFIID TATA-box-binding protein-associated factor 1"/>
    <property type="match status" value="1"/>
</dbReference>
<evidence type="ECO:0000256" key="4">
    <source>
        <dbReference type="ARBA" id="ARBA00022741"/>
    </source>
</evidence>
<evidence type="ECO:0000313" key="16">
    <source>
        <dbReference type="Proteomes" id="UP000284842"/>
    </source>
</evidence>
<evidence type="ECO:0000256" key="7">
    <source>
        <dbReference type="ARBA" id="ARBA00022840"/>
    </source>
</evidence>
<dbReference type="InterPro" id="IPR022707">
    <property type="entry name" value="Mot1_central_dom"/>
</dbReference>
<dbReference type="GO" id="GO:0017025">
    <property type="term" value="F:TBP-class protein binding"/>
    <property type="evidence" value="ECO:0007669"/>
    <property type="project" value="InterPro"/>
</dbReference>
<protein>
    <recommendedName>
        <fullName evidence="10">TATA-binding protein-associated factor mot1</fullName>
    </recommendedName>
    <alternativeName>
        <fullName evidence="11">Modifier of transcription 1</fullName>
    </alternativeName>
</protein>
<evidence type="ECO:0000256" key="12">
    <source>
        <dbReference type="SAM" id="MobiDB-lite"/>
    </source>
</evidence>
<name>A0A409YYK1_9AGAR</name>
<keyword evidence="16" id="KW-1185">Reference proteome</keyword>
<dbReference type="Gene3D" id="1.25.10.10">
    <property type="entry name" value="Leucine-rich Repeat Variant"/>
    <property type="match status" value="2"/>
</dbReference>
<feature type="compositionally biased region" description="Polar residues" evidence="12">
    <location>
        <begin position="312"/>
        <end position="326"/>
    </location>
</feature>
<evidence type="ECO:0000313" key="15">
    <source>
        <dbReference type="EMBL" id="PPR08097.1"/>
    </source>
</evidence>
<evidence type="ECO:0000256" key="10">
    <source>
        <dbReference type="ARBA" id="ARBA00073046"/>
    </source>
</evidence>
<feature type="compositionally biased region" description="Polar residues" evidence="12">
    <location>
        <begin position="1912"/>
        <end position="1922"/>
    </location>
</feature>
<keyword evidence="6" id="KW-0347">Helicase</keyword>
<keyword evidence="3" id="KW-0677">Repeat</keyword>
<keyword evidence="8" id="KW-0238">DNA-binding</keyword>
<evidence type="ECO:0000259" key="13">
    <source>
        <dbReference type="PROSITE" id="PS51192"/>
    </source>
</evidence>
<dbReference type="SMART" id="SM00490">
    <property type="entry name" value="HELICc"/>
    <property type="match status" value="1"/>
</dbReference>
<dbReference type="FunFam" id="3.40.50.300:FF:000428">
    <property type="entry name" value="TATA-binding protein-associated factor 172"/>
    <property type="match status" value="1"/>
</dbReference>
<dbReference type="InterPro" id="IPR038718">
    <property type="entry name" value="SNF2-like_sf"/>
</dbReference>
<dbReference type="InterPro" id="IPR049730">
    <property type="entry name" value="SNF2/RAD54-like_C"/>
</dbReference>
<dbReference type="GO" id="GO:0016887">
    <property type="term" value="F:ATP hydrolysis activity"/>
    <property type="evidence" value="ECO:0007669"/>
    <property type="project" value="InterPro"/>
</dbReference>
<dbReference type="STRING" id="181874.A0A409YYK1"/>
<dbReference type="Proteomes" id="UP000284842">
    <property type="component" value="Unassembled WGS sequence"/>
</dbReference>
<evidence type="ECO:0000256" key="1">
    <source>
        <dbReference type="ARBA" id="ARBA00004123"/>
    </source>
</evidence>
<dbReference type="EMBL" id="NHTK01000155">
    <property type="protein sequence ID" value="PPR08097.1"/>
    <property type="molecule type" value="Genomic_DNA"/>
</dbReference>
<dbReference type="SUPFAM" id="SSF48371">
    <property type="entry name" value="ARM repeat"/>
    <property type="match status" value="1"/>
</dbReference>
<dbReference type="CDD" id="cd18793">
    <property type="entry name" value="SF2_C_SNF"/>
    <property type="match status" value="1"/>
</dbReference>
<comment type="similarity">
    <text evidence="2">Belongs to the SNF2/RAD54 helicase family.</text>
</comment>
<dbReference type="InterPro" id="IPR000330">
    <property type="entry name" value="SNF2_N"/>
</dbReference>
<dbReference type="InterPro" id="IPR044078">
    <property type="entry name" value="Mot1_ATP-bd"/>
</dbReference>
<dbReference type="Pfam" id="PF12054">
    <property type="entry name" value="DUF3535"/>
    <property type="match status" value="1"/>
</dbReference>
<keyword evidence="5" id="KW-0378">Hydrolase</keyword>